<name>A0AC35EV45_9BILA</name>
<proteinExistence type="predicted"/>
<dbReference type="WBParaSite" id="PS1159_v2.g10999.t1">
    <property type="protein sequence ID" value="PS1159_v2.g10999.t1"/>
    <property type="gene ID" value="PS1159_v2.g10999"/>
</dbReference>
<evidence type="ECO:0000313" key="2">
    <source>
        <dbReference type="WBParaSite" id="PS1159_v2.g10999.t1"/>
    </source>
</evidence>
<protein>
    <submittedName>
        <fullName evidence="2">Tyrosine-protein kinase</fullName>
    </submittedName>
</protein>
<sequence>MPSFTPATTDLEPSVSNFPSQIFIALYDFHGVGDDQLSLRKGDQVRVLGHNKTKEWCEAQLIATKRGHLPQRNNVSLIGWVPSLYIAPLHSLEKHSWYHGKVSRNESEILLSSGINGSFLVRESETSIGQFSISVRHDGRVYHYRINVDHSDKLFITQDSKFKSLAELIHHHSTYADGLICNLLYPAPKKQRLPGIFSLSPTQPDEWEIDRHEIVMQNKLGGGQYGDVFSAYWKTHDRTIAVKTLKEEAMALPDFLAEAAVMKDLHHENLIQLLGVCTREAPFYILTEYMSKGNLLEYLRKSDRNKLPPNTLMFMATQIAAGMAYLESRNFIHRDLAARNILVGENHLVKVADFGLARFMKDDTYTAHAGAKFPIKWTSPEGLAYNTFSTKSDVWSFGILAWELSSYGCTPYPGVELNSVYGLLERGFRMDAPPGCPAAVYRLMLQCWHWSPSNRPKMADIHANLQNLLQSGAINEEVDRQLEKTRSHSSTNRRSLSSNNGGALANAAAAAAAERRSVGSPKISTSAHRIFEEHQQQQRRLSGSENGKNINPPQLEFPPPPPPRTNRGHKPSVSDGVSSFRPSESSPSPPQIQRSYRRRSDNHGHPPPAVPPASLKPKILKPTIEEDESNCNNLAESNLRRAVNKFGTMDKGQRIEAYLESIENSSGLHEPYSDDLCHPGSSSSPPGEDSDGATSANQLRLALSTKKQQLQRGVSDDSLDTIPLPSSSTPNSGRNYNEKDEIVNGDYKRNELLLQLKQRLKKTDNTPSNNNNTAAVSPASIRKISVHGSAENIALIKNMPAAVIGKRPEPKPRRMDNEAQTTEKDWKKNLIRTNSSGKSPEITPTESEQETSGESELQAKIRQLRHVQTLSSSTESEEAATITPTEIRRTSLTSNGEVFDEPIIQNGVTLRSTKKEMNGIANEKPRQLITQKVAPLQHHRPFSMQSNIERSPPMSHKPPQQQQPSESSETCPTISMQTLERQRQDLQHRPFSTLQRQIQRQKENSDITLNSEASLKPKKFAPTISSVPSRPSPPTSSSPGSGEDEESAASAMIRAQSLKDLTTKFEKLGKTNPPSTNRTVSEKRFSCFEAPTPTSEQSETHHSTPSNFEDGSSPTVSKEQLTKLYRQLENNIIDLRTQRKPVLLRNPSITTSSSTNSDGLNNDKSIIKLSDNMQRFQLI</sequence>
<reference evidence="2" key="1">
    <citation type="submission" date="2022-11" db="UniProtKB">
        <authorList>
            <consortium name="WormBaseParasite"/>
        </authorList>
    </citation>
    <scope>IDENTIFICATION</scope>
</reference>
<dbReference type="Proteomes" id="UP000887580">
    <property type="component" value="Unplaced"/>
</dbReference>
<organism evidence="1 2">
    <name type="scientific">Panagrolaimus sp. PS1159</name>
    <dbReference type="NCBI Taxonomy" id="55785"/>
    <lineage>
        <taxon>Eukaryota</taxon>
        <taxon>Metazoa</taxon>
        <taxon>Ecdysozoa</taxon>
        <taxon>Nematoda</taxon>
        <taxon>Chromadorea</taxon>
        <taxon>Rhabditida</taxon>
        <taxon>Tylenchina</taxon>
        <taxon>Panagrolaimomorpha</taxon>
        <taxon>Panagrolaimoidea</taxon>
        <taxon>Panagrolaimidae</taxon>
        <taxon>Panagrolaimus</taxon>
    </lineage>
</organism>
<evidence type="ECO:0000313" key="1">
    <source>
        <dbReference type="Proteomes" id="UP000887580"/>
    </source>
</evidence>
<accession>A0AC35EV45</accession>